<gene>
    <name evidence="5" type="ORF">S06H3_61493</name>
</gene>
<comment type="subcellular location">
    <subcellularLocation>
        <location evidence="1">Secreted</location>
    </subcellularLocation>
</comment>
<dbReference type="InterPro" id="IPR055372">
    <property type="entry name" value="CBM96"/>
</dbReference>
<dbReference type="AlphaFoldDB" id="X1P9S3"/>
<evidence type="ECO:0000256" key="2">
    <source>
        <dbReference type="ARBA" id="ARBA00022525"/>
    </source>
</evidence>
<keyword evidence="2" id="KW-0964">Secreted</keyword>
<protein>
    <recommendedName>
        <fullName evidence="4">Carbohydrate-binding module family 96 domain-containing protein</fullName>
    </recommendedName>
</protein>
<evidence type="ECO:0000313" key="5">
    <source>
        <dbReference type="EMBL" id="GAI53047.1"/>
    </source>
</evidence>
<dbReference type="Pfam" id="PF24517">
    <property type="entry name" value="CBM96"/>
    <property type="match status" value="1"/>
</dbReference>
<proteinExistence type="predicted"/>
<evidence type="ECO:0000259" key="4">
    <source>
        <dbReference type="Pfam" id="PF24517"/>
    </source>
</evidence>
<dbReference type="EMBL" id="BARV01040338">
    <property type="protein sequence ID" value="GAI53047.1"/>
    <property type="molecule type" value="Genomic_DNA"/>
</dbReference>
<dbReference type="NCBIfam" id="NF033679">
    <property type="entry name" value="DNRLRE_dom"/>
    <property type="match status" value="1"/>
</dbReference>
<feature type="domain" description="Carbohydrate-binding module family 96" evidence="4">
    <location>
        <begin position="6"/>
        <end position="101"/>
    </location>
</feature>
<sequence length="141" mass="15939">MTLYTKQPSAKDGRMNSGEPDTNFGSEIRFLTHSPCSPTSGQRSILEFDISDLPAGGVISTAKLKLYYHWYYAPLGDPVGRHIWAYKLTRTDWVESEFTWNIYKTGSNWTITGGDFVTINPDGDFSDVPPGYGWMEWDIKA</sequence>
<reference evidence="5" key="1">
    <citation type="journal article" date="2014" name="Front. Microbiol.">
        <title>High frequency of phylogenetically diverse reductive dehalogenase-homologous genes in deep subseafloor sedimentary metagenomes.</title>
        <authorList>
            <person name="Kawai M."/>
            <person name="Futagami T."/>
            <person name="Toyoda A."/>
            <person name="Takaki Y."/>
            <person name="Nishi S."/>
            <person name="Hori S."/>
            <person name="Arai W."/>
            <person name="Tsubouchi T."/>
            <person name="Morono Y."/>
            <person name="Uchiyama I."/>
            <person name="Ito T."/>
            <person name="Fujiyama A."/>
            <person name="Inagaki F."/>
            <person name="Takami H."/>
        </authorList>
    </citation>
    <scope>NUCLEOTIDE SEQUENCE</scope>
    <source>
        <strain evidence="5">Expedition CK06-06</strain>
    </source>
</reference>
<evidence type="ECO:0000256" key="1">
    <source>
        <dbReference type="ARBA" id="ARBA00004613"/>
    </source>
</evidence>
<evidence type="ECO:0000256" key="3">
    <source>
        <dbReference type="ARBA" id="ARBA00022729"/>
    </source>
</evidence>
<accession>X1P9S3</accession>
<keyword evidence="3" id="KW-0732">Signal</keyword>
<name>X1P9S3_9ZZZZ</name>
<feature type="non-terminal residue" evidence="5">
    <location>
        <position position="141"/>
    </location>
</feature>
<organism evidence="5">
    <name type="scientific">marine sediment metagenome</name>
    <dbReference type="NCBI Taxonomy" id="412755"/>
    <lineage>
        <taxon>unclassified sequences</taxon>
        <taxon>metagenomes</taxon>
        <taxon>ecological metagenomes</taxon>
    </lineage>
</organism>
<comment type="caution">
    <text evidence="5">The sequence shown here is derived from an EMBL/GenBank/DDBJ whole genome shotgun (WGS) entry which is preliminary data.</text>
</comment>
<dbReference type="GO" id="GO:0005576">
    <property type="term" value="C:extracellular region"/>
    <property type="evidence" value="ECO:0007669"/>
    <property type="project" value="UniProtKB-SubCell"/>
</dbReference>